<dbReference type="InterPro" id="IPR016181">
    <property type="entry name" value="Acyl_CoA_acyltransferase"/>
</dbReference>
<dbReference type="SUPFAM" id="SSF55729">
    <property type="entry name" value="Acyl-CoA N-acyltransferases (Nat)"/>
    <property type="match status" value="1"/>
</dbReference>
<dbReference type="InterPro" id="IPR000182">
    <property type="entry name" value="GNAT_dom"/>
</dbReference>
<dbReference type="AlphaFoldDB" id="A0A5Y8ZFL0"/>
<keyword evidence="2" id="KW-0808">Transferase</keyword>
<name>A0A5Y8ZFL0_CAMJU</name>
<dbReference type="RefSeq" id="WP_052854449.1">
    <property type="nucleotide sequence ID" value="NZ_CUME01000013.1"/>
</dbReference>
<comment type="caution">
    <text evidence="2">The sequence shown here is derived from an EMBL/GenBank/DDBJ whole genome shotgun (WGS) entry which is preliminary data.</text>
</comment>
<dbReference type="Gene3D" id="3.40.630.30">
    <property type="match status" value="1"/>
</dbReference>
<protein>
    <submittedName>
        <fullName evidence="2">GNAT family N-acetyltransferase</fullName>
    </submittedName>
</protein>
<reference evidence="2" key="1">
    <citation type="submission" date="2019-08" db="EMBL/GenBank/DDBJ databases">
        <authorList>
            <person name="Ashton P.M."/>
            <person name="Dallman T."/>
            <person name="Nair S."/>
            <person name="De Pinna E."/>
            <person name="Peters T."/>
            <person name="Grant K."/>
        </authorList>
    </citation>
    <scope>NUCLEOTIDE SEQUENCE</scope>
    <source>
        <strain evidence="2">241940</strain>
    </source>
</reference>
<proteinExistence type="predicted"/>
<evidence type="ECO:0000313" key="2">
    <source>
        <dbReference type="EMBL" id="ECQ8879008.1"/>
    </source>
</evidence>
<evidence type="ECO:0000259" key="1">
    <source>
        <dbReference type="PROSITE" id="PS51186"/>
    </source>
</evidence>
<dbReference type="PROSITE" id="PS51186">
    <property type="entry name" value="GNAT"/>
    <property type="match status" value="1"/>
</dbReference>
<feature type="domain" description="N-acetyltransferase" evidence="1">
    <location>
        <begin position="3"/>
        <end position="152"/>
    </location>
</feature>
<dbReference type="GO" id="GO:0016747">
    <property type="term" value="F:acyltransferase activity, transferring groups other than amino-acyl groups"/>
    <property type="evidence" value="ECO:0007669"/>
    <property type="project" value="InterPro"/>
</dbReference>
<gene>
    <name evidence="2" type="ORF">F0G84_06050</name>
</gene>
<accession>A0A5Y8ZFL0</accession>
<dbReference type="Pfam" id="PF13673">
    <property type="entry name" value="Acetyltransf_10"/>
    <property type="match status" value="1"/>
</dbReference>
<sequence length="152" mass="17984">MDIKIENATLEDIKFIEHCFLLGFKEKHFHNIKFIEKLKDIIKNNGASGKIFIIKDNNTNEKAGFAFCGKSKGSNIYEINMIYILEKFRNKKLATNFIKYYEKLIPNNKIIVRCDIKYSKQAIEIFKHLGYQELSKKEKTNQYEFMILEKSI</sequence>
<organism evidence="2">
    <name type="scientific">Campylobacter jejuni</name>
    <dbReference type="NCBI Taxonomy" id="197"/>
    <lineage>
        <taxon>Bacteria</taxon>
        <taxon>Pseudomonadati</taxon>
        <taxon>Campylobacterota</taxon>
        <taxon>Epsilonproteobacteria</taxon>
        <taxon>Campylobacterales</taxon>
        <taxon>Campylobacteraceae</taxon>
        <taxon>Campylobacter</taxon>
    </lineage>
</organism>
<dbReference type="EMBL" id="AAKDJR010000021">
    <property type="protein sequence ID" value="ECQ8879008.1"/>
    <property type="molecule type" value="Genomic_DNA"/>
</dbReference>